<evidence type="ECO:0000313" key="1">
    <source>
        <dbReference type="EMBL" id="KAH6937280.1"/>
    </source>
</evidence>
<evidence type="ECO:0000313" key="2">
    <source>
        <dbReference type="Proteomes" id="UP000821845"/>
    </source>
</evidence>
<dbReference type="Proteomes" id="UP000821845">
    <property type="component" value="Chromosome 3"/>
</dbReference>
<dbReference type="EMBL" id="CM023483">
    <property type="protein sequence ID" value="KAH6937280.1"/>
    <property type="molecule type" value="Genomic_DNA"/>
</dbReference>
<protein>
    <submittedName>
        <fullName evidence="1">Uncharacterized protein</fullName>
    </submittedName>
</protein>
<sequence length="532" mass="59871">MVGGSYNLRIPQERRPEDASASPARGVKFKFSEGEKVLCYEPDSSKAKVLYDSKVLELVVGKDARGRKMPEYLIHFSGWSSSWDRCVAEEFILPNTIENRKLKKKLAEEAAQKLLQTSKSKKRKVPAILKETLDRKLRGRNRRERSRSVSSSEHGSSLPITCLIILQQQADDYEEEKDSEEEPEEIATDYNIEIPKILRKTLEEDYYNIAVKKKLVHLPCTPDVVDLLEAYLKHYAARLIMTVAKIAKNNTSRQVPLDTTEYESRFSLCKEAMDGVRTMFSNTLGNILLYNEEKAQHKLVTSFCRPIRISRTTTSRQSNDKATSDSSLQTMAPDVATTVKCRSRKSLHGNPESKGTSASPRRKRSTSPPEKRTLRSVEPNAAWSNSPAKSTHDDSDDNLPLAAMITGRAPRRRTASTCSVSSSISAATSEAAPAMVANKYDCTLLPSECLEENPASPTLLYGAQHLLRLFVKLPELLQKMEITKTKAGYLENFMNGFLHYLAGRHEELFPSSAYRDAEEVMAELEKYKTSDD</sequence>
<proteinExistence type="predicted"/>
<name>A0ACB7SRN4_HYAAI</name>
<gene>
    <name evidence="1" type="ORF">HPB50_026281</name>
</gene>
<organism evidence="1 2">
    <name type="scientific">Hyalomma asiaticum</name>
    <name type="common">Tick</name>
    <dbReference type="NCBI Taxonomy" id="266040"/>
    <lineage>
        <taxon>Eukaryota</taxon>
        <taxon>Metazoa</taxon>
        <taxon>Ecdysozoa</taxon>
        <taxon>Arthropoda</taxon>
        <taxon>Chelicerata</taxon>
        <taxon>Arachnida</taxon>
        <taxon>Acari</taxon>
        <taxon>Parasitiformes</taxon>
        <taxon>Ixodida</taxon>
        <taxon>Ixodoidea</taxon>
        <taxon>Ixodidae</taxon>
        <taxon>Hyalomminae</taxon>
        <taxon>Hyalomma</taxon>
    </lineage>
</organism>
<reference evidence="1" key="1">
    <citation type="submission" date="2020-05" db="EMBL/GenBank/DDBJ databases">
        <title>Large-scale comparative analyses of tick genomes elucidate their genetic diversity and vector capacities.</title>
        <authorList>
            <person name="Jia N."/>
            <person name="Wang J."/>
            <person name="Shi W."/>
            <person name="Du L."/>
            <person name="Sun Y."/>
            <person name="Zhan W."/>
            <person name="Jiang J."/>
            <person name="Wang Q."/>
            <person name="Zhang B."/>
            <person name="Ji P."/>
            <person name="Sakyi L.B."/>
            <person name="Cui X."/>
            <person name="Yuan T."/>
            <person name="Jiang B."/>
            <person name="Yang W."/>
            <person name="Lam T.T.-Y."/>
            <person name="Chang Q."/>
            <person name="Ding S."/>
            <person name="Wang X."/>
            <person name="Zhu J."/>
            <person name="Ruan X."/>
            <person name="Zhao L."/>
            <person name="Wei J."/>
            <person name="Que T."/>
            <person name="Du C."/>
            <person name="Cheng J."/>
            <person name="Dai P."/>
            <person name="Han X."/>
            <person name="Huang E."/>
            <person name="Gao Y."/>
            <person name="Liu J."/>
            <person name="Shao H."/>
            <person name="Ye R."/>
            <person name="Li L."/>
            <person name="Wei W."/>
            <person name="Wang X."/>
            <person name="Wang C."/>
            <person name="Yang T."/>
            <person name="Huo Q."/>
            <person name="Li W."/>
            <person name="Guo W."/>
            <person name="Chen H."/>
            <person name="Zhou L."/>
            <person name="Ni X."/>
            <person name="Tian J."/>
            <person name="Zhou Y."/>
            <person name="Sheng Y."/>
            <person name="Liu T."/>
            <person name="Pan Y."/>
            <person name="Xia L."/>
            <person name="Li J."/>
            <person name="Zhao F."/>
            <person name="Cao W."/>
        </authorList>
    </citation>
    <scope>NUCLEOTIDE SEQUENCE</scope>
    <source>
        <strain evidence="1">Hyas-2018</strain>
    </source>
</reference>
<accession>A0ACB7SRN4</accession>
<keyword evidence="2" id="KW-1185">Reference proteome</keyword>
<comment type="caution">
    <text evidence="1">The sequence shown here is derived from an EMBL/GenBank/DDBJ whole genome shotgun (WGS) entry which is preliminary data.</text>
</comment>